<dbReference type="InterPro" id="IPR003594">
    <property type="entry name" value="HATPase_dom"/>
</dbReference>
<dbReference type="Gene3D" id="3.30.565.10">
    <property type="entry name" value="Histidine kinase-like ATPase, C-terminal domain"/>
    <property type="match status" value="1"/>
</dbReference>
<name>A0ABQ3ZMU7_9ACTN</name>
<keyword evidence="1" id="KW-0808">Transferase</keyword>
<evidence type="ECO:0000256" key="2">
    <source>
        <dbReference type="SAM" id="MobiDB-lite"/>
    </source>
</evidence>
<dbReference type="EMBL" id="BOMN01000035">
    <property type="protein sequence ID" value="GIE19914.1"/>
    <property type="molecule type" value="Genomic_DNA"/>
</dbReference>
<protein>
    <recommendedName>
        <fullName evidence="3">Histidine kinase/HSP90-like ATPase domain-containing protein</fullName>
    </recommendedName>
</protein>
<evidence type="ECO:0000313" key="5">
    <source>
        <dbReference type="Proteomes" id="UP000603200"/>
    </source>
</evidence>
<dbReference type="Proteomes" id="UP000603200">
    <property type="component" value="Unassembled WGS sequence"/>
</dbReference>
<dbReference type="InterPro" id="IPR050267">
    <property type="entry name" value="Anti-sigma-factor_SerPK"/>
</dbReference>
<keyword evidence="5" id="KW-1185">Reference proteome</keyword>
<organism evidence="4 5">
    <name type="scientific">Winogradskya humida</name>
    <dbReference type="NCBI Taxonomy" id="113566"/>
    <lineage>
        <taxon>Bacteria</taxon>
        <taxon>Bacillati</taxon>
        <taxon>Actinomycetota</taxon>
        <taxon>Actinomycetes</taxon>
        <taxon>Micromonosporales</taxon>
        <taxon>Micromonosporaceae</taxon>
        <taxon>Winogradskya</taxon>
    </lineage>
</organism>
<dbReference type="InterPro" id="IPR036890">
    <property type="entry name" value="HATPase_C_sf"/>
</dbReference>
<keyword evidence="1" id="KW-0723">Serine/threonine-protein kinase</keyword>
<comment type="caution">
    <text evidence="4">The sequence shown here is derived from an EMBL/GenBank/DDBJ whole genome shotgun (WGS) entry which is preliminary data.</text>
</comment>
<feature type="region of interest" description="Disordered" evidence="2">
    <location>
        <begin position="1"/>
        <end position="34"/>
    </location>
</feature>
<dbReference type="SUPFAM" id="SSF55874">
    <property type="entry name" value="ATPase domain of HSP90 chaperone/DNA topoisomerase II/histidine kinase"/>
    <property type="match status" value="1"/>
</dbReference>
<keyword evidence="1" id="KW-0418">Kinase</keyword>
<dbReference type="PANTHER" id="PTHR35526">
    <property type="entry name" value="ANTI-SIGMA-F FACTOR RSBW-RELATED"/>
    <property type="match status" value="1"/>
</dbReference>
<dbReference type="PANTHER" id="PTHR35526:SF3">
    <property type="entry name" value="ANTI-SIGMA-F FACTOR RSBW"/>
    <property type="match status" value="1"/>
</dbReference>
<dbReference type="RefSeq" id="WP_203837124.1">
    <property type="nucleotide sequence ID" value="NZ_BAAATV010000007.1"/>
</dbReference>
<evidence type="ECO:0000313" key="4">
    <source>
        <dbReference type="EMBL" id="GIE19914.1"/>
    </source>
</evidence>
<evidence type="ECO:0000256" key="1">
    <source>
        <dbReference type="ARBA" id="ARBA00022527"/>
    </source>
</evidence>
<evidence type="ECO:0000259" key="3">
    <source>
        <dbReference type="Pfam" id="PF13581"/>
    </source>
</evidence>
<dbReference type="CDD" id="cd16936">
    <property type="entry name" value="HATPase_RsbW-like"/>
    <property type="match status" value="1"/>
</dbReference>
<reference evidence="4 5" key="1">
    <citation type="submission" date="2021-01" db="EMBL/GenBank/DDBJ databases">
        <title>Whole genome shotgun sequence of Actinoplanes humidus NBRC 14915.</title>
        <authorList>
            <person name="Komaki H."/>
            <person name="Tamura T."/>
        </authorList>
    </citation>
    <scope>NUCLEOTIDE SEQUENCE [LARGE SCALE GENOMIC DNA]</scope>
    <source>
        <strain evidence="4 5">NBRC 14915</strain>
    </source>
</reference>
<proteinExistence type="predicted"/>
<accession>A0ABQ3ZMU7</accession>
<gene>
    <name evidence="4" type="ORF">Ahu01nite_030160</name>
</gene>
<dbReference type="Pfam" id="PF13581">
    <property type="entry name" value="HATPase_c_2"/>
    <property type="match status" value="1"/>
</dbReference>
<feature type="domain" description="Histidine kinase/HSP90-like ATPase" evidence="3">
    <location>
        <begin position="47"/>
        <end position="155"/>
    </location>
</feature>
<sequence>MVNTERTGSVPGRNTPNPPPRAAQPRSRSRSEVPRRLIDQTFNRNDLYALRSAVGAHVTQVADERTAEDVVLIVHELCSNAVRHGGGSGRLQVWVAGGALHCEISDSGPGFAQPGLVGQALPAPSLPGGRGLWIARKMSDLRIVSDDSGTTVTATIALR</sequence>